<dbReference type="Gene3D" id="1.10.10.10">
    <property type="entry name" value="Winged helix-like DNA-binding domain superfamily/Winged helix DNA-binding domain"/>
    <property type="match status" value="1"/>
</dbReference>
<dbReference type="PROSITE" id="PS51755">
    <property type="entry name" value="OMPR_PHOB"/>
    <property type="match status" value="1"/>
</dbReference>
<evidence type="ECO:0000259" key="6">
    <source>
        <dbReference type="PROSITE" id="PS50110"/>
    </source>
</evidence>
<evidence type="ECO:0000256" key="5">
    <source>
        <dbReference type="PROSITE-ProRule" id="PRU01091"/>
    </source>
</evidence>
<keyword evidence="2" id="KW-0902">Two-component regulatory system</keyword>
<dbReference type="PROSITE" id="PS50110">
    <property type="entry name" value="RESPONSE_REGULATORY"/>
    <property type="match status" value="1"/>
</dbReference>
<evidence type="ECO:0000313" key="8">
    <source>
        <dbReference type="EMBL" id="ANB16957.1"/>
    </source>
</evidence>
<dbReference type="Gene3D" id="3.40.50.2300">
    <property type="match status" value="1"/>
</dbReference>
<dbReference type="SUPFAM" id="SSF52172">
    <property type="entry name" value="CheY-like"/>
    <property type="match status" value="1"/>
</dbReference>
<sequence>MLATSFDLLLLDIGLSGESGLDVARRVRAAYAVGIVMLTGRGSRHEQITGLRESADAWLVKPTEIEVVAATLSSVAWRLRRHGMAARKPARERQWVLDAEGWQLFAPDERCVALNLPERLVLARLFATPGEAVQRQELIACVTSTLEDFDSRRLEMLIHRLRRRVLDQIGASLPVRAVRGRGYVALVSEGQRASD</sequence>
<dbReference type="PANTHER" id="PTHR48111">
    <property type="entry name" value="REGULATOR OF RPOS"/>
    <property type="match status" value="1"/>
</dbReference>
<dbReference type="SMART" id="SM00862">
    <property type="entry name" value="Trans_reg_C"/>
    <property type="match status" value="1"/>
</dbReference>
<gene>
    <name evidence="8" type="ORF">I596_927</name>
</gene>
<accession>A0A160DRV5</accession>
<feature type="modified residue" description="4-aspartylphosphate" evidence="4">
    <location>
        <position position="12"/>
    </location>
</feature>
<keyword evidence="9" id="KW-1185">Reference proteome</keyword>
<dbReference type="STRING" id="1300342.I596_927"/>
<dbReference type="GO" id="GO:0000156">
    <property type="term" value="F:phosphorelay response regulator activity"/>
    <property type="evidence" value="ECO:0007669"/>
    <property type="project" value="TreeGrafter"/>
</dbReference>
<dbReference type="Pfam" id="PF00486">
    <property type="entry name" value="Trans_reg_C"/>
    <property type="match status" value="1"/>
</dbReference>
<keyword evidence="1 4" id="KW-0597">Phosphoprotein</keyword>
<dbReference type="GO" id="GO:0032993">
    <property type="term" value="C:protein-DNA complex"/>
    <property type="evidence" value="ECO:0007669"/>
    <property type="project" value="TreeGrafter"/>
</dbReference>
<evidence type="ECO:0000256" key="3">
    <source>
        <dbReference type="ARBA" id="ARBA00023125"/>
    </source>
</evidence>
<feature type="DNA-binding region" description="OmpR/PhoB-type" evidence="5">
    <location>
        <begin position="86"/>
        <end position="187"/>
    </location>
</feature>
<dbReference type="InterPro" id="IPR036388">
    <property type="entry name" value="WH-like_DNA-bd_sf"/>
</dbReference>
<dbReference type="KEGG" id="dko:I596_927"/>
<dbReference type="EMBL" id="CP015249">
    <property type="protein sequence ID" value="ANB16957.1"/>
    <property type="molecule type" value="Genomic_DNA"/>
</dbReference>
<feature type="domain" description="OmpR/PhoB-type" evidence="7">
    <location>
        <begin position="86"/>
        <end position="187"/>
    </location>
</feature>
<proteinExistence type="predicted"/>
<dbReference type="GO" id="GO:0006355">
    <property type="term" value="P:regulation of DNA-templated transcription"/>
    <property type="evidence" value="ECO:0007669"/>
    <property type="project" value="InterPro"/>
</dbReference>
<dbReference type="GO" id="GO:0005829">
    <property type="term" value="C:cytosol"/>
    <property type="evidence" value="ECO:0007669"/>
    <property type="project" value="TreeGrafter"/>
</dbReference>
<evidence type="ECO:0000256" key="4">
    <source>
        <dbReference type="PROSITE-ProRule" id="PRU00169"/>
    </source>
</evidence>
<evidence type="ECO:0000256" key="1">
    <source>
        <dbReference type="ARBA" id="ARBA00022553"/>
    </source>
</evidence>
<protein>
    <submittedName>
        <fullName evidence="8">Two-component response regulator</fullName>
    </submittedName>
</protein>
<evidence type="ECO:0000313" key="9">
    <source>
        <dbReference type="Proteomes" id="UP000076830"/>
    </source>
</evidence>
<name>A0A160DRV5_9GAMM</name>
<dbReference type="InterPro" id="IPR001789">
    <property type="entry name" value="Sig_transdc_resp-reg_receiver"/>
</dbReference>
<reference evidence="8 9" key="1">
    <citation type="submission" date="2016-04" db="EMBL/GenBank/DDBJ databases">
        <title>Complete genome sequence of Dokdonella koreensis DS-123T.</title>
        <authorList>
            <person name="Kim J.F."/>
            <person name="Lee H."/>
            <person name="Kwak M.-J."/>
        </authorList>
    </citation>
    <scope>NUCLEOTIDE SEQUENCE [LARGE SCALE GENOMIC DNA]</scope>
    <source>
        <strain evidence="8 9">DS-123</strain>
    </source>
</reference>
<dbReference type="AlphaFoldDB" id="A0A160DRV5"/>
<keyword evidence="3 5" id="KW-0238">DNA-binding</keyword>
<dbReference type="InterPro" id="IPR001867">
    <property type="entry name" value="OmpR/PhoB-type_DNA-bd"/>
</dbReference>
<dbReference type="PANTHER" id="PTHR48111:SF40">
    <property type="entry name" value="PHOSPHATE REGULON TRANSCRIPTIONAL REGULATORY PROTEIN PHOB"/>
    <property type="match status" value="1"/>
</dbReference>
<organism evidence="8 9">
    <name type="scientific">Dokdonella koreensis DS-123</name>
    <dbReference type="NCBI Taxonomy" id="1300342"/>
    <lineage>
        <taxon>Bacteria</taxon>
        <taxon>Pseudomonadati</taxon>
        <taxon>Pseudomonadota</taxon>
        <taxon>Gammaproteobacteria</taxon>
        <taxon>Lysobacterales</taxon>
        <taxon>Rhodanobacteraceae</taxon>
        <taxon>Dokdonella</taxon>
    </lineage>
</organism>
<dbReference type="Pfam" id="PF00072">
    <property type="entry name" value="Response_reg"/>
    <property type="match status" value="1"/>
</dbReference>
<dbReference type="SUPFAM" id="SSF46894">
    <property type="entry name" value="C-terminal effector domain of the bipartite response regulators"/>
    <property type="match status" value="1"/>
</dbReference>
<feature type="domain" description="Response regulatory" evidence="6">
    <location>
        <begin position="1"/>
        <end position="76"/>
    </location>
</feature>
<evidence type="ECO:0000259" key="7">
    <source>
        <dbReference type="PROSITE" id="PS51755"/>
    </source>
</evidence>
<dbReference type="InterPro" id="IPR011006">
    <property type="entry name" value="CheY-like_superfamily"/>
</dbReference>
<dbReference type="InterPro" id="IPR039420">
    <property type="entry name" value="WalR-like"/>
</dbReference>
<dbReference type="GO" id="GO:0000976">
    <property type="term" value="F:transcription cis-regulatory region binding"/>
    <property type="evidence" value="ECO:0007669"/>
    <property type="project" value="TreeGrafter"/>
</dbReference>
<dbReference type="InterPro" id="IPR016032">
    <property type="entry name" value="Sig_transdc_resp-reg_C-effctor"/>
</dbReference>
<evidence type="ECO:0000256" key="2">
    <source>
        <dbReference type="ARBA" id="ARBA00023012"/>
    </source>
</evidence>
<dbReference type="Proteomes" id="UP000076830">
    <property type="component" value="Chromosome"/>
</dbReference>